<evidence type="ECO:0000313" key="2">
    <source>
        <dbReference type="EMBL" id="NMM02198.1"/>
    </source>
</evidence>
<dbReference type="RefSeq" id="WP_169489009.1">
    <property type="nucleotide sequence ID" value="NZ_JABBGJ010000037.1"/>
</dbReference>
<keyword evidence="3" id="KW-1185">Reference proteome</keyword>
<accession>A0A848IIL1</accession>
<protein>
    <submittedName>
        <fullName evidence="2">Acyl carrier protein</fullName>
    </submittedName>
</protein>
<sequence>MKADLRRILSETACLDVPIETLSDSDDLYAAGLSSLGSVRVMMAIEEEFDIEIPGELITPDFFRSIDSLVNTIGQVRAGEVGGAEATTRPCADKP</sequence>
<organism evidence="2 3">
    <name type="scientific">Paraburkholderia polaris</name>
    <dbReference type="NCBI Taxonomy" id="2728848"/>
    <lineage>
        <taxon>Bacteria</taxon>
        <taxon>Pseudomonadati</taxon>
        <taxon>Pseudomonadota</taxon>
        <taxon>Betaproteobacteria</taxon>
        <taxon>Burkholderiales</taxon>
        <taxon>Burkholderiaceae</taxon>
        <taxon>Paraburkholderia</taxon>
    </lineage>
</organism>
<dbReference type="EMBL" id="JABBGJ010000037">
    <property type="protein sequence ID" value="NMM02198.1"/>
    <property type="molecule type" value="Genomic_DNA"/>
</dbReference>
<dbReference type="Proteomes" id="UP000544134">
    <property type="component" value="Unassembled WGS sequence"/>
</dbReference>
<dbReference type="PROSITE" id="PS50075">
    <property type="entry name" value="CARRIER"/>
    <property type="match status" value="1"/>
</dbReference>
<dbReference type="AlphaFoldDB" id="A0A848IIL1"/>
<dbReference type="InterPro" id="IPR009081">
    <property type="entry name" value="PP-bd_ACP"/>
</dbReference>
<dbReference type="NCBIfam" id="NF005480">
    <property type="entry name" value="PRK07081.1"/>
    <property type="match status" value="1"/>
</dbReference>
<evidence type="ECO:0000259" key="1">
    <source>
        <dbReference type="PROSITE" id="PS50075"/>
    </source>
</evidence>
<feature type="domain" description="Carrier" evidence="1">
    <location>
        <begin position="1"/>
        <end position="77"/>
    </location>
</feature>
<proteinExistence type="predicted"/>
<dbReference type="InterPro" id="IPR036736">
    <property type="entry name" value="ACP-like_sf"/>
</dbReference>
<reference evidence="2 3" key="1">
    <citation type="submission" date="2020-04" db="EMBL/GenBank/DDBJ databases">
        <title>Paraburkholderia sp. RP-4-7 isolated from soil.</title>
        <authorList>
            <person name="Dahal R.H."/>
        </authorList>
    </citation>
    <scope>NUCLEOTIDE SEQUENCE [LARGE SCALE GENOMIC DNA]</scope>
    <source>
        <strain evidence="2 3">RP-4-7</strain>
    </source>
</reference>
<gene>
    <name evidence="2" type="ORF">HHL24_30270</name>
</gene>
<comment type="caution">
    <text evidence="2">The sequence shown here is derived from an EMBL/GenBank/DDBJ whole genome shotgun (WGS) entry which is preliminary data.</text>
</comment>
<name>A0A848IIL1_9BURK</name>
<dbReference type="Gene3D" id="1.10.1200.10">
    <property type="entry name" value="ACP-like"/>
    <property type="match status" value="1"/>
</dbReference>
<dbReference type="Pfam" id="PF00550">
    <property type="entry name" value="PP-binding"/>
    <property type="match status" value="1"/>
</dbReference>
<dbReference type="SUPFAM" id="SSF47336">
    <property type="entry name" value="ACP-like"/>
    <property type="match status" value="1"/>
</dbReference>
<evidence type="ECO:0000313" key="3">
    <source>
        <dbReference type="Proteomes" id="UP000544134"/>
    </source>
</evidence>